<keyword evidence="2" id="KW-1185">Reference proteome</keyword>
<reference evidence="1" key="2">
    <citation type="submission" date="2022-10" db="EMBL/GenBank/DDBJ databases">
        <authorList>
            <consortium name="ENA_rothamsted_submissions"/>
            <consortium name="culmorum"/>
            <person name="King R."/>
        </authorList>
    </citation>
    <scope>NUCLEOTIDE SEQUENCE</scope>
</reference>
<dbReference type="PANTHER" id="PTHR46704:SF9">
    <property type="entry name" value="BHLH DOMAIN-CONTAINING PROTEIN"/>
    <property type="match status" value="1"/>
</dbReference>
<accession>A0A9N9SEE9</accession>
<sequence>MLAKIAGAGDLVALEALYHNRCRAKYINRVKRVTSLDKTGSDRARAHGIALAGLIANMKTAKEVSDEMPVFKMAHLAREYSERLAEMDQPTLDVHSTRLRERLLEECPELEHVGTQGPEKSESLLGFHAFTGCDTVSYFEGIGKLTAVNAWLKYPGATDGFKALQDETVVQAMGNLEVFVVSTYTRTASCKTVNECRRVLFTKSDRQLESIPPTRDALEQHAKRAFIQSQVWRQSLEREQNFLDPADFGWKKCEEGWEPVWRTIPVASGACEALIKCSCRKECVPARCKCLKNGLKCCGLCKCTCQLCTP</sequence>
<gene>
    <name evidence="1" type="ORF">PHAECO_LOCUS4512</name>
</gene>
<dbReference type="OrthoDB" id="8120493at2759"/>
<dbReference type="EMBL" id="OU896720">
    <property type="protein sequence ID" value="CAG9816544.1"/>
    <property type="molecule type" value="Genomic_DNA"/>
</dbReference>
<evidence type="ECO:0008006" key="3">
    <source>
        <dbReference type="Google" id="ProtNLM"/>
    </source>
</evidence>
<name>A0A9N9SEE9_PHACE</name>
<protein>
    <recommendedName>
        <fullName evidence="3">Tesmin/TSO1-like CXC domain-containing protein</fullName>
    </recommendedName>
</protein>
<dbReference type="PANTHER" id="PTHR46704">
    <property type="entry name" value="CXC DOMAIN-CONTAINING PROTEIN-RELATED"/>
    <property type="match status" value="1"/>
</dbReference>
<evidence type="ECO:0000313" key="2">
    <source>
        <dbReference type="Proteomes" id="UP001153737"/>
    </source>
</evidence>
<organism evidence="1 2">
    <name type="scientific">Phaedon cochleariae</name>
    <name type="common">Mustard beetle</name>
    <dbReference type="NCBI Taxonomy" id="80249"/>
    <lineage>
        <taxon>Eukaryota</taxon>
        <taxon>Metazoa</taxon>
        <taxon>Ecdysozoa</taxon>
        <taxon>Arthropoda</taxon>
        <taxon>Hexapoda</taxon>
        <taxon>Insecta</taxon>
        <taxon>Pterygota</taxon>
        <taxon>Neoptera</taxon>
        <taxon>Endopterygota</taxon>
        <taxon>Coleoptera</taxon>
        <taxon>Polyphaga</taxon>
        <taxon>Cucujiformia</taxon>
        <taxon>Chrysomeloidea</taxon>
        <taxon>Chrysomelidae</taxon>
        <taxon>Chrysomelinae</taxon>
        <taxon>Chrysomelini</taxon>
        <taxon>Phaedon</taxon>
    </lineage>
</organism>
<evidence type="ECO:0000313" key="1">
    <source>
        <dbReference type="EMBL" id="CAG9816544.1"/>
    </source>
</evidence>
<dbReference type="AlphaFoldDB" id="A0A9N9SEE9"/>
<proteinExistence type="predicted"/>
<reference evidence="1" key="1">
    <citation type="submission" date="2022-01" db="EMBL/GenBank/DDBJ databases">
        <authorList>
            <person name="King R."/>
        </authorList>
    </citation>
    <scope>NUCLEOTIDE SEQUENCE</scope>
</reference>
<dbReference type="Proteomes" id="UP001153737">
    <property type="component" value="Chromosome 14"/>
</dbReference>